<dbReference type="SUPFAM" id="SSF52172">
    <property type="entry name" value="CheY-like"/>
    <property type="match status" value="1"/>
</dbReference>
<organism evidence="1 2">
    <name type="scientific">Undibacterium danionis</name>
    <dbReference type="NCBI Taxonomy" id="1812100"/>
    <lineage>
        <taxon>Bacteria</taxon>
        <taxon>Pseudomonadati</taxon>
        <taxon>Pseudomonadota</taxon>
        <taxon>Betaproteobacteria</taxon>
        <taxon>Burkholderiales</taxon>
        <taxon>Oxalobacteraceae</taxon>
        <taxon>Undibacterium</taxon>
    </lineage>
</organism>
<dbReference type="Proteomes" id="UP001589844">
    <property type="component" value="Unassembled WGS sequence"/>
</dbReference>
<comment type="caution">
    <text evidence="1">The sequence shown here is derived from an EMBL/GenBank/DDBJ whole genome shotgun (WGS) entry which is preliminary data.</text>
</comment>
<sequence>MLPTPKKWRSILCINQDHQQLNMQGLVLNSLANLDVHYCNSKKKAASVMNHIQPDAILFELEQGDDFLSALACLDDAETNNIPVICIVDHAQHQQLSENYHRNLVGAIVKPIELLQLPDRVIEILENSHLQALH</sequence>
<dbReference type="InterPro" id="IPR011006">
    <property type="entry name" value="CheY-like_superfamily"/>
</dbReference>
<gene>
    <name evidence="1" type="ORF">ACFFJH_11880</name>
</gene>
<evidence type="ECO:0000313" key="2">
    <source>
        <dbReference type="Proteomes" id="UP001589844"/>
    </source>
</evidence>
<keyword evidence="2" id="KW-1185">Reference proteome</keyword>
<accession>A0ABV6IFC0</accession>
<proteinExistence type="predicted"/>
<dbReference type="EMBL" id="JBHLXJ010000013">
    <property type="protein sequence ID" value="MFC0350511.1"/>
    <property type="molecule type" value="Genomic_DNA"/>
</dbReference>
<name>A0ABV6IFC0_9BURK</name>
<dbReference type="Gene3D" id="3.40.50.2300">
    <property type="match status" value="1"/>
</dbReference>
<evidence type="ECO:0008006" key="3">
    <source>
        <dbReference type="Google" id="ProtNLM"/>
    </source>
</evidence>
<protein>
    <recommendedName>
        <fullName evidence="3">Response regulatory domain-containing protein</fullName>
    </recommendedName>
</protein>
<reference evidence="1 2" key="1">
    <citation type="submission" date="2024-09" db="EMBL/GenBank/DDBJ databases">
        <authorList>
            <person name="Sun Q."/>
            <person name="Mori K."/>
        </authorList>
    </citation>
    <scope>NUCLEOTIDE SEQUENCE [LARGE SCALE GENOMIC DNA]</scope>
    <source>
        <strain evidence="1 2">CCM 8677</strain>
    </source>
</reference>
<dbReference type="RefSeq" id="WP_390212877.1">
    <property type="nucleotide sequence ID" value="NZ_JBHLXJ010000013.1"/>
</dbReference>
<evidence type="ECO:0000313" key="1">
    <source>
        <dbReference type="EMBL" id="MFC0350511.1"/>
    </source>
</evidence>